<dbReference type="Gene3D" id="3.40.50.1820">
    <property type="entry name" value="alpha/beta hydrolase"/>
    <property type="match status" value="1"/>
</dbReference>
<dbReference type="InterPro" id="IPR000073">
    <property type="entry name" value="AB_hydrolase_1"/>
</dbReference>
<sequence>MKLHSQILGSGKPFVILHGFLGMGDNWKTLGTRWAEAGYEVHLLDQRNHGRSFHSNEFSYDVMAEDLKKYCEEHKLENIMLLGHSMGGKVAMQFAVNYPEMVSKLIIADIAPKAYPPHHQDILKALSMLDFSKLKSRGEAEDQLAEYIKDEGTRLFLLKNLYRKSKSELGLRVNLAVLSEKIEKVGETLPENAVFKGNTLFLGGENSGYIEPLDEVPIKKHFPKAKIKTVSKAGHWLHAQNPDEFYKLATDFLVEDS</sequence>
<evidence type="ECO:0000313" key="4">
    <source>
        <dbReference type="Proteomes" id="UP001244787"/>
    </source>
</evidence>
<evidence type="ECO:0000256" key="1">
    <source>
        <dbReference type="ARBA" id="ARBA00022801"/>
    </source>
</evidence>
<name>A0ABT8DJK3_9FLAO</name>
<dbReference type="SUPFAM" id="SSF53474">
    <property type="entry name" value="alpha/beta-Hydrolases"/>
    <property type="match status" value="1"/>
</dbReference>
<evidence type="ECO:0000259" key="2">
    <source>
        <dbReference type="Pfam" id="PF00561"/>
    </source>
</evidence>
<dbReference type="Proteomes" id="UP001244787">
    <property type="component" value="Unassembled WGS sequence"/>
</dbReference>
<dbReference type="EMBL" id="JAUGQQ010000011">
    <property type="protein sequence ID" value="MDN3725218.1"/>
    <property type="molecule type" value="Genomic_DNA"/>
</dbReference>
<dbReference type="InterPro" id="IPR029058">
    <property type="entry name" value="AB_hydrolase_fold"/>
</dbReference>
<dbReference type="PANTHER" id="PTHR46118:SF4">
    <property type="entry name" value="PROTEIN ABHD11"/>
    <property type="match status" value="1"/>
</dbReference>
<dbReference type="PRINTS" id="PR00111">
    <property type="entry name" value="ABHYDROLASE"/>
</dbReference>
<accession>A0ABT8DJK3</accession>
<keyword evidence="4" id="KW-1185">Reference proteome</keyword>
<dbReference type="RefSeq" id="WP_290255308.1">
    <property type="nucleotide sequence ID" value="NZ_JAUGQQ010000011.1"/>
</dbReference>
<gene>
    <name evidence="3" type="ORF">QRD02_12585</name>
</gene>
<keyword evidence="1 3" id="KW-0378">Hydrolase</keyword>
<feature type="domain" description="AB hydrolase-1" evidence="2">
    <location>
        <begin position="12"/>
        <end position="242"/>
    </location>
</feature>
<protein>
    <submittedName>
        <fullName evidence="3">Alpha/beta fold hydrolase</fullName>
    </submittedName>
</protein>
<dbReference type="Pfam" id="PF00561">
    <property type="entry name" value="Abhydrolase_1"/>
    <property type="match status" value="1"/>
</dbReference>
<evidence type="ECO:0000313" key="3">
    <source>
        <dbReference type="EMBL" id="MDN3725218.1"/>
    </source>
</evidence>
<organism evidence="3 4">
    <name type="scientific">Aequorivita aurantiaca</name>
    <dbReference type="NCBI Taxonomy" id="3053356"/>
    <lineage>
        <taxon>Bacteria</taxon>
        <taxon>Pseudomonadati</taxon>
        <taxon>Bacteroidota</taxon>
        <taxon>Flavobacteriia</taxon>
        <taxon>Flavobacteriales</taxon>
        <taxon>Flavobacteriaceae</taxon>
        <taxon>Aequorivita</taxon>
    </lineage>
</organism>
<comment type="caution">
    <text evidence="3">The sequence shown here is derived from an EMBL/GenBank/DDBJ whole genome shotgun (WGS) entry which is preliminary data.</text>
</comment>
<reference evidence="3 4" key="1">
    <citation type="submission" date="2023-06" db="EMBL/GenBank/DDBJ databases">
        <authorList>
            <person name="Ye Y.-Q."/>
            <person name="Du Z.-J."/>
        </authorList>
    </citation>
    <scope>NUCLEOTIDE SEQUENCE [LARGE SCALE GENOMIC DNA]</scope>
    <source>
        <strain evidence="3 4">SDUM287046</strain>
    </source>
</reference>
<proteinExistence type="predicted"/>
<dbReference type="GO" id="GO:0016787">
    <property type="term" value="F:hydrolase activity"/>
    <property type="evidence" value="ECO:0007669"/>
    <property type="project" value="UniProtKB-KW"/>
</dbReference>
<dbReference type="PANTHER" id="PTHR46118">
    <property type="entry name" value="PROTEIN ABHD11"/>
    <property type="match status" value="1"/>
</dbReference>